<keyword evidence="1" id="KW-1133">Transmembrane helix</keyword>
<keyword evidence="3" id="KW-1185">Reference proteome</keyword>
<keyword evidence="1" id="KW-0472">Membrane</keyword>
<protein>
    <recommendedName>
        <fullName evidence="4">DUF4381 domain-containing protein</fullName>
    </recommendedName>
</protein>
<dbReference type="EMBL" id="JBHUJC010000046">
    <property type="protein sequence ID" value="MFD2277761.1"/>
    <property type="molecule type" value="Genomic_DNA"/>
</dbReference>
<dbReference type="Proteomes" id="UP001597297">
    <property type="component" value="Unassembled WGS sequence"/>
</dbReference>
<sequence length="167" mass="19000">MPEFHDIIETSEKVPLLVWWQWVLLSLAALAVILLLIFILKKSRKSNAQTTSNLELALQKIQALELKSTDSNRLATDLSVIVREYLQMQFEDRALFETDEEFHERSHHIEALPEQAAEKLRQYLTGLSQHKYAPSHNHPAALESYATKAAELLKGIDSTIPRPLTSG</sequence>
<evidence type="ECO:0000313" key="3">
    <source>
        <dbReference type="Proteomes" id="UP001597297"/>
    </source>
</evidence>
<reference evidence="3" key="1">
    <citation type="journal article" date="2019" name="Int. J. Syst. Evol. Microbiol.">
        <title>The Global Catalogue of Microorganisms (GCM) 10K type strain sequencing project: providing services to taxonomists for standard genome sequencing and annotation.</title>
        <authorList>
            <consortium name="The Broad Institute Genomics Platform"/>
            <consortium name="The Broad Institute Genome Sequencing Center for Infectious Disease"/>
            <person name="Wu L."/>
            <person name="Ma J."/>
        </authorList>
    </citation>
    <scope>NUCLEOTIDE SEQUENCE [LARGE SCALE GENOMIC DNA]</scope>
    <source>
        <strain evidence="3">JCM 16545</strain>
    </source>
</reference>
<evidence type="ECO:0008006" key="4">
    <source>
        <dbReference type="Google" id="ProtNLM"/>
    </source>
</evidence>
<feature type="transmembrane region" description="Helical" evidence="1">
    <location>
        <begin position="19"/>
        <end position="40"/>
    </location>
</feature>
<name>A0ABW5E558_9BACT</name>
<organism evidence="2 3">
    <name type="scientific">Rubritalea spongiae</name>
    <dbReference type="NCBI Taxonomy" id="430797"/>
    <lineage>
        <taxon>Bacteria</taxon>
        <taxon>Pseudomonadati</taxon>
        <taxon>Verrucomicrobiota</taxon>
        <taxon>Verrucomicrobiia</taxon>
        <taxon>Verrucomicrobiales</taxon>
        <taxon>Rubritaleaceae</taxon>
        <taxon>Rubritalea</taxon>
    </lineage>
</organism>
<dbReference type="RefSeq" id="WP_377093264.1">
    <property type="nucleotide sequence ID" value="NZ_JBHSJM010000001.1"/>
</dbReference>
<evidence type="ECO:0000313" key="2">
    <source>
        <dbReference type="EMBL" id="MFD2277761.1"/>
    </source>
</evidence>
<accession>A0ABW5E558</accession>
<comment type="caution">
    <text evidence="2">The sequence shown here is derived from an EMBL/GenBank/DDBJ whole genome shotgun (WGS) entry which is preliminary data.</text>
</comment>
<proteinExistence type="predicted"/>
<gene>
    <name evidence="2" type="ORF">ACFSQZ_14930</name>
</gene>
<keyword evidence="1" id="KW-0812">Transmembrane</keyword>
<evidence type="ECO:0000256" key="1">
    <source>
        <dbReference type="SAM" id="Phobius"/>
    </source>
</evidence>